<feature type="domain" description="C-type lectin" evidence="2">
    <location>
        <begin position="398"/>
        <end position="484"/>
    </location>
</feature>
<keyword evidence="5" id="KW-1185">Reference proteome</keyword>
<sequence>GLPKMRALLLIAAAAVAALSAPSIISGVNVSKAEVKSTCRSGFIEYQGWCVCSTDPSYYVYQDAVNNCNSVGAFAPSIHNANDLEFWRNAVTTITPTQRHFWLDAYCPSSGQKYVWRDGTPTDYLGPSGELLNCKTNAGYHIHPEGFEAYDYTTPAPALCAYPANQIPTTVELTTFETTTPEAIDPTADYCTCEVSSIYLDIVFVVDVSADMTSKTVGDVTATIQSTLAGLTFGTGYFQSNVAIVSFADKVQTIVKFGSLKTTNDIWSFNIPYLGGKATKMADAIKQASALISTNSRSFTRGVIVLFSKSFNQLDAVNINEAAEAFKDDAGIFMSMDYAKGQGIRGLENLASPGFYINQGQSADTFNSDILYAFCDANCFCPDGLYPFNVPNEKGRELPMGCFHIADVAAVYSAAEQNCLNQKGFVATVHNDEKNFFLISIFPPKARYWIGLKNNGQRFEWADGSHEGFAYWAPNQPVAGQDCVYEQQQKGYTTLGFSAPCADPLKNSMTYACQLRPCDSEYDCWS</sequence>
<dbReference type="PANTHER" id="PTHR31024:SF3">
    <property type="entry name" value="C-TYPE LECTIN-RELATED"/>
    <property type="match status" value="1"/>
</dbReference>
<name>A0AAN5DDI1_9BILA</name>
<dbReference type="SUPFAM" id="SSF56436">
    <property type="entry name" value="C-type lectin-like"/>
    <property type="match status" value="2"/>
</dbReference>
<dbReference type="InterPro" id="IPR002035">
    <property type="entry name" value="VWF_A"/>
</dbReference>
<keyword evidence="1" id="KW-0732">Signal</keyword>
<dbReference type="CDD" id="cd00037">
    <property type="entry name" value="CLECT"/>
    <property type="match status" value="2"/>
</dbReference>
<feature type="non-terminal residue" evidence="4">
    <location>
        <position position="1"/>
    </location>
</feature>
<dbReference type="EMBL" id="BTRK01000006">
    <property type="protein sequence ID" value="GMR61099.1"/>
    <property type="molecule type" value="Genomic_DNA"/>
</dbReference>
<dbReference type="Pfam" id="PF00092">
    <property type="entry name" value="VWA"/>
    <property type="match status" value="1"/>
</dbReference>
<proteinExistence type="predicted"/>
<dbReference type="CDD" id="cd01450">
    <property type="entry name" value="vWFA_subfamily_ECM"/>
    <property type="match status" value="1"/>
</dbReference>
<dbReference type="Pfam" id="PF00059">
    <property type="entry name" value="Lectin_C"/>
    <property type="match status" value="1"/>
</dbReference>
<dbReference type="Proteomes" id="UP001328107">
    <property type="component" value="Unassembled WGS sequence"/>
</dbReference>
<evidence type="ECO:0000259" key="3">
    <source>
        <dbReference type="PROSITE" id="PS50234"/>
    </source>
</evidence>
<dbReference type="AlphaFoldDB" id="A0AAN5DDI1"/>
<evidence type="ECO:0000313" key="4">
    <source>
        <dbReference type="EMBL" id="GMR61099.1"/>
    </source>
</evidence>
<dbReference type="Gene3D" id="3.40.50.410">
    <property type="entry name" value="von Willebrand factor, type A domain"/>
    <property type="match status" value="1"/>
</dbReference>
<accession>A0AAN5DDI1</accession>
<feature type="signal peptide" evidence="1">
    <location>
        <begin position="1"/>
        <end position="20"/>
    </location>
</feature>
<dbReference type="SUPFAM" id="SSF53300">
    <property type="entry name" value="vWA-like"/>
    <property type="match status" value="1"/>
</dbReference>
<dbReference type="PANTHER" id="PTHR31024">
    <property type="entry name" value="C-TYPE LECTIN"/>
    <property type="match status" value="1"/>
</dbReference>
<dbReference type="Gene3D" id="3.10.100.10">
    <property type="entry name" value="Mannose-Binding Protein A, subunit A"/>
    <property type="match status" value="2"/>
</dbReference>
<dbReference type="PROSITE" id="PS50041">
    <property type="entry name" value="C_TYPE_LECTIN_2"/>
    <property type="match status" value="1"/>
</dbReference>
<reference evidence="5" key="1">
    <citation type="submission" date="2022-10" db="EMBL/GenBank/DDBJ databases">
        <title>Genome assembly of Pristionchus species.</title>
        <authorList>
            <person name="Yoshida K."/>
            <person name="Sommer R.J."/>
        </authorList>
    </citation>
    <scope>NUCLEOTIDE SEQUENCE [LARGE SCALE GENOMIC DNA]</scope>
    <source>
        <strain evidence="5">RS5460</strain>
    </source>
</reference>
<dbReference type="SMART" id="SM00034">
    <property type="entry name" value="CLECT"/>
    <property type="match status" value="2"/>
</dbReference>
<comment type="caution">
    <text evidence="4">The sequence shown here is derived from an EMBL/GenBank/DDBJ whole genome shotgun (WGS) entry which is preliminary data.</text>
</comment>
<dbReference type="InterPro" id="IPR016186">
    <property type="entry name" value="C-type_lectin-like/link_sf"/>
</dbReference>
<evidence type="ECO:0000313" key="5">
    <source>
        <dbReference type="Proteomes" id="UP001328107"/>
    </source>
</evidence>
<evidence type="ECO:0000259" key="2">
    <source>
        <dbReference type="PROSITE" id="PS50041"/>
    </source>
</evidence>
<gene>
    <name evidence="4" type="ORF">PMAYCL1PPCAC_31294</name>
</gene>
<dbReference type="InterPro" id="IPR001304">
    <property type="entry name" value="C-type_lectin-like"/>
</dbReference>
<protein>
    <recommendedName>
        <fullName evidence="6">C-type lectin</fullName>
    </recommendedName>
</protein>
<feature type="chain" id="PRO_5042954051" description="C-type lectin" evidence="1">
    <location>
        <begin position="21"/>
        <end position="526"/>
    </location>
</feature>
<organism evidence="4 5">
    <name type="scientific">Pristionchus mayeri</name>
    <dbReference type="NCBI Taxonomy" id="1317129"/>
    <lineage>
        <taxon>Eukaryota</taxon>
        <taxon>Metazoa</taxon>
        <taxon>Ecdysozoa</taxon>
        <taxon>Nematoda</taxon>
        <taxon>Chromadorea</taxon>
        <taxon>Rhabditida</taxon>
        <taxon>Rhabditina</taxon>
        <taxon>Diplogasteromorpha</taxon>
        <taxon>Diplogasteroidea</taxon>
        <taxon>Neodiplogasteridae</taxon>
        <taxon>Pristionchus</taxon>
    </lineage>
</organism>
<evidence type="ECO:0008006" key="6">
    <source>
        <dbReference type="Google" id="ProtNLM"/>
    </source>
</evidence>
<evidence type="ECO:0000256" key="1">
    <source>
        <dbReference type="SAM" id="SignalP"/>
    </source>
</evidence>
<feature type="domain" description="VWFA" evidence="3">
    <location>
        <begin position="201"/>
        <end position="332"/>
    </location>
</feature>
<dbReference type="SMART" id="SM00327">
    <property type="entry name" value="VWA"/>
    <property type="match status" value="1"/>
</dbReference>
<dbReference type="InterPro" id="IPR016187">
    <property type="entry name" value="CTDL_fold"/>
</dbReference>
<dbReference type="InterPro" id="IPR036465">
    <property type="entry name" value="vWFA_dom_sf"/>
</dbReference>
<dbReference type="PROSITE" id="PS50234">
    <property type="entry name" value="VWFA"/>
    <property type="match status" value="1"/>
</dbReference>